<gene>
    <name evidence="1" type="ORF">Lmac_2901</name>
</gene>
<protein>
    <submittedName>
        <fullName evidence="1">Uncharacterized protein</fullName>
    </submittedName>
</protein>
<comment type="caution">
    <text evidence="1">The sequence shown here is derived from an EMBL/GenBank/DDBJ whole genome shotgun (WGS) entry which is preliminary data.</text>
</comment>
<organism evidence="1 2">
    <name type="scientific">Legionella maceachernii</name>
    <dbReference type="NCBI Taxonomy" id="466"/>
    <lineage>
        <taxon>Bacteria</taxon>
        <taxon>Pseudomonadati</taxon>
        <taxon>Pseudomonadota</taxon>
        <taxon>Gammaproteobacteria</taxon>
        <taxon>Legionellales</taxon>
        <taxon>Legionellaceae</taxon>
        <taxon>Legionella</taxon>
    </lineage>
</organism>
<proteinExistence type="predicted"/>
<evidence type="ECO:0000313" key="1">
    <source>
        <dbReference type="EMBL" id="KTD24028.1"/>
    </source>
</evidence>
<dbReference type="AlphaFoldDB" id="A0A0W0VV50"/>
<dbReference type="Proteomes" id="UP000054908">
    <property type="component" value="Unassembled WGS sequence"/>
</dbReference>
<reference evidence="1 2" key="1">
    <citation type="submission" date="2015-11" db="EMBL/GenBank/DDBJ databases">
        <title>Genomic analysis of 38 Legionella species identifies large and diverse effector repertoires.</title>
        <authorList>
            <person name="Burstein D."/>
            <person name="Amaro F."/>
            <person name="Zusman T."/>
            <person name="Lifshitz Z."/>
            <person name="Cohen O."/>
            <person name="Gilbert J.A."/>
            <person name="Pupko T."/>
            <person name="Shuman H.A."/>
            <person name="Segal G."/>
        </authorList>
    </citation>
    <scope>NUCLEOTIDE SEQUENCE [LARGE SCALE GENOMIC DNA]</scope>
    <source>
        <strain evidence="1 2">PX-1-G2-E2</strain>
    </source>
</reference>
<dbReference type="RefSeq" id="WP_058453579.1">
    <property type="nucleotide sequence ID" value="NZ_CAAAIB010000001.1"/>
</dbReference>
<dbReference type="EMBL" id="LNYL01000051">
    <property type="protein sequence ID" value="KTD24028.1"/>
    <property type="molecule type" value="Genomic_DNA"/>
</dbReference>
<accession>A0A0W0VV50</accession>
<sequence length="241" mass="27516">MKQIALECTELKKGYQIAIDKVNALLPGAPSWDIKKYISRGTCLGQVLALGRAFLYAENQENLEVEFFSNALANNIDEILKFHAAIGWGWADVRNKPSAIIDFSMTFPANVLRTDTHIDEVKKKQYRMTETHSLNVRNIINEVRCTTLSFHPDSFALEGHIVFLYKKDKETIVLYDSEVNTFFEGSPEEIEALLKNTYETQLPFAAIATFEKVNAYNALRFQFGERNIENPILEIKHSNSM</sequence>
<evidence type="ECO:0000313" key="2">
    <source>
        <dbReference type="Proteomes" id="UP000054908"/>
    </source>
</evidence>
<dbReference type="PATRIC" id="fig|466.6.peg.3111"/>
<keyword evidence="2" id="KW-1185">Reference proteome</keyword>
<name>A0A0W0VV50_9GAMM</name>